<name>A0A507AVZ9_9PEZI</name>
<sequence length="836" mass="90207">MPPKRANPFKSQLAFDAPQGQEDTINSQSMKAQVLAVPALLAASAYAECAADNCLRALRATQTPGRLETARAFCATFTVSAVAQTAIPTFALNGCKDNQNALMSARISSACSCIATTTTSVTSAPPTGQPTGACASVSSSWAAQVAANPSATPTVAASLANDCLKSVPLGKQAAIELVEAMEPYLEWQSDAAYKAAPPSDYFYPAYDLFKALADVKAKLEGDKYDSEYAFQADLYATVFGPGHDGHYVFYPDLLTKVFDFNRQRSLVSVSEDGTSLPVIKIYEDVLSSPSTASAVTKINGIDAAKYVEDVIFTASFNQDADAAYNTMFFEKAFPPAGAGKGYFSGGGRIRFIYQGANTTFTFANGTEATFENYARVKTSLAGITDGASMYQKFCSPSASATVAGRIGAPVGAAAAADVVGYPPAVISTEDGIVSGYYLEGDGLDDVAVVALLAFENDSPVEFQSVLQKFFAQAVKDGKKKLVIDFSANGGGYILQGYDFFRQLFPDVVQDGYSRWKENDGFMTISRVVSDAVASINPNTSSDSQLINDYLSWFNWRYDLDINDQPFTSFEDKFDPHVFKNTPYTDLMRWNLWDPLTTKNATFGIGIDITGYRSLANATAPFAPENIVMLLDGFCASTCTLAAEMLRLQGGVPSIAMGGRPKAGGIQGVGGIKGSQVLQWADIKRYVDDAHKRATTDAQRAALSRYSDLPVNRSTAAAVNVRDQILRGNVQDGLPAQYVYEEADCRLYWTEAMVGDVREVWKAAANAAFKGAKCAHGGIKRDAKRSEQRAAEVARRFVPVPVREVKREDKSTLLRKREVTVEEAQNFLARHEQVAIP</sequence>
<dbReference type="InterPro" id="IPR052766">
    <property type="entry name" value="S41A_metabolite_peptidase"/>
</dbReference>
<reference evidence="2 3" key="1">
    <citation type="submission" date="2019-06" db="EMBL/GenBank/DDBJ databases">
        <title>Draft genome sequence of the filamentous fungus Phialemoniopsis curvata isolated from diesel fuel.</title>
        <authorList>
            <person name="Varaljay V.A."/>
            <person name="Lyon W.J."/>
            <person name="Crouch A.L."/>
            <person name="Drake C.E."/>
            <person name="Hollomon J.M."/>
            <person name="Nadeau L.J."/>
            <person name="Nunn H.S."/>
            <person name="Stevenson B.S."/>
            <person name="Bojanowski C.L."/>
            <person name="Crookes-Goodson W.J."/>
        </authorList>
    </citation>
    <scope>NUCLEOTIDE SEQUENCE [LARGE SCALE GENOMIC DNA]</scope>
    <source>
        <strain evidence="2 3">D216</strain>
    </source>
</reference>
<evidence type="ECO:0000259" key="1">
    <source>
        <dbReference type="Pfam" id="PF23658"/>
    </source>
</evidence>
<dbReference type="Pfam" id="PF23658">
    <property type="entry name" value="PDZ_CPAF_rel"/>
    <property type="match status" value="1"/>
</dbReference>
<dbReference type="InterPro" id="IPR029045">
    <property type="entry name" value="ClpP/crotonase-like_dom_sf"/>
</dbReference>
<gene>
    <name evidence="2" type="ORF">E0L32_001609</name>
</gene>
<dbReference type="Gene3D" id="3.90.226.10">
    <property type="entry name" value="2-enoyl-CoA Hydratase, Chain A, domain 1"/>
    <property type="match status" value="1"/>
</dbReference>
<feature type="domain" description="CPAF-like PDZ" evidence="1">
    <location>
        <begin position="260"/>
        <end position="379"/>
    </location>
</feature>
<dbReference type="InParanoid" id="A0A507AVZ9"/>
<dbReference type="GeneID" id="41969056"/>
<dbReference type="PANTHER" id="PTHR37049">
    <property type="entry name" value="PEPTIDASE S41 FAMILY PROTEIN"/>
    <property type="match status" value="1"/>
</dbReference>
<protein>
    <recommendedName>
        <fullName evidence="1">CPAF-like PDZ domain-containing protein</fullName>
    </recommendedName>
</protein>
<proteinExistence type="predicted"/>
<evidence type="ECO:0000313" key="2">
    <source>
        <dbReference type="EMBL" id="TPX09149.1"/>
    </source>
</evidence>
<comment type="caution">
    <text evidence="2">The sequence shown here is derived from an EMBL/GenBank/DDBJ whole genome shotgun (WGS) entry which is preliminary data.</text>
</comment>
<dbReference type="PANTHER" id="PTHR37049:SF4">
    <property type="entry name" value="RHODANESE DOMAIN-CONTAINING PROTEIN"/>
    <property type="match status" value="1"/>
</dbReference>
<dbReference type="AlphaFoldDB" id="A0A507AVZ9"/>
<dbReference type="EMBL" id="SKBQ01000006">
    <property type="protein sequence ID" value="TPX09149.1"/>
    <property type="molecule type" value="Genomic_DNA"/>
</dbReference>
<organism evidence="2 3">
    <name type="scientific">Thyridium curvatum</name>
    <dbReference type="NCBI Taxonomy" id="1093900"/>
    <lineage>
        <taxon>Eukaryota</taxon>
        <taxon>Fungi</taxon>
        <taxon>Dikarya</taxon>
        <taxon>Ascomycota</taxon>
        <taxon>Pezizomycotina</taxon>
        <taxon>Sordariomycetes</taxon>
        <taxon>Sordariomycetidae</taxon>
        <taxon>Thyridiales</taxon>
        <taxon>Thyridiaceae</taxon>
        <taxon>Thyridium</taxon>
    </lineage>
</organism>
<keyword evidence="3" id="KW-1185">Reference proteome</keyword>
<evidence type="ECO:0000313" key="3">
    <source>
        <dbReference type="Proteomes" id="UP000319257"/>
    </source>
</evidence>
<dbReference type="STRING" id="1093900.A0A507AVZ9"/>
<accession>A0A507AVZ9</accession>
<dbReference type="SUPFAM" id="SSF52096">
    <property type="entry name" value="ClpP/crotonase"/>
    <property type="match status" value="1"/>
</dbReference>
<dbReference type="Proteomes" id="UP000319257">
    <property type="component" value="Unassembled WGS sequence"/>
</dbReference>
<dbReference type="OrthoDB" id="27214at2759"/>
<dbReference type="RefSeq" id="XP_030990860.1">
    <property type="nucleotide sequence ID" value="XM_031135707.1"/>
</dbReference>
<dbReference type="InterPro" id="IPR056186">
    <property type="entry name" value="PDZ_CPAF-rel"/>
</dbReference>